<evidence type="ECO:0000313" key="2">
    <source>
        <dbReference type="Proteomes" id="UP001249851"/>
    </source>
</evidence>
<organism evidence="1 2">
    <name type="scientific">Acropora cervicornis</name>
    <name type="common">Staghorn coral</name>
    <dbReference type="NCBI Taxonomy" id="6130"/>
    <lineage>
        <taxon>Eukaryota</taxon>
        <taxon>Metazoa</taxon>
        <taxon>Cnidaria</taxon>
        <taxon>Anthozoa</taxon>
        <taxon>Hexacorallia</taxon>
        <taxon>Scleractinia</taxon>
        <taxon>Astrocoeniina</taxon>
        <taxon>Acroporidae</taxon>
        <taxon>Acropora</taxon>
    </lineage>
</organism>
<proteinExistence type="predicted"/>
<dbReference type="AlphaFoldDB" id="A0AAD9UXB2"/>
<comment type="caution">
    <text evidence="1">The sequence shown here is derived from an EMBL/GenBank/DDBJ whole genome shotgun (WGS) entry which is preliminary data.</text>
</comment>
<sequence>MVLKYVLAHTNVSSYESVNDTPVSSCFKRYYQTVRFTLKATRLAKKVRKWFCDDRLKNKDLEYRVTAKESFTMCHQFMTLLSALELEDDQPVHIFALDVFATIAVNLRDSVSIFSRIKKVTDEEVMSLTGVTCNYFRACALFSSATWTIGHCVPANTKQIKQELGVGFGVNTMESRESKHVSVARFARNTHHSTRWVQVLRHEYISLIWLRENGCDLVKHTPTKTKYIPP</sequence>
<dbReference type="Proteomes" id="UP001249851">
    <property type="component" value="Unassembled WGS sequence"/>
</dbReference>
<reference evidence="1" key="2">
    <citation type="journal article" date="2023" name="Science">
        <title>Genomic signatures of disease resistance in endangered staghorn corals.</title>
        <authorList>
            <person name="Vollmer S.V."/>
            <person name="Selwyn J.D."/>
            <person name="Despard B.A."/>
            <person name="Roesel C.L."/>
        </authorList>
    </citation>
    <scope>NUCLEOTIDE SEQUENCE</scope>
    <source>
        <strain evidence="1">K2</strain>
    </source>
</reference>
<evidence type="ECO:0000313" key="1">
    <source>
        <dbReference type="EMBL" id="KAK2553025.1"/>
    </source>
</evidence>
<name>A0AAD9UXB2_ACRCE</name>
<gene>
    <name evidence="1" type="ORF">P5673_025748</name>
</gene>
<accession>A0AAD9UXB2</accession>
<dbReference type="EMBL" id="JARQWQ010000081">
    <property type="protein sequence ID" value="KAK2553025.1"/>
    <property type="molecule type" value="Genomic_DNA"/>
</dbReference>
<protein>
    <submittedName>
        <fullName evidence="1">Uncharacterized protein</fullName>
    </submittedName>
</protein>
<keyword evidence="2" id="KW-1185">Reference proteome</keyword>
<reference evidence="1" key="1">
    <citation type="journal article" date="2023" name="G3 (Bethesda)">
        <title>Whole genome assembly and annotation of the endangered Caribbean coral Acropora cervicornis.</title>
        <authorList>
            <person name="Selwyn J.D."/>
            <person name="Vollmer S.V."/>
        </authorList>
    </citation>
    <scope>NUCLEOTIDE SEQUENCE</scope>
    <source>
        <strain evidence="1">K2</strain>
    </source>
</reference>